<dbReference type="EMBL" id="BCNV01000001">
    <property type="protein sequence ID" value="GAS80425.1"/>
    <property type="molecule type" value="Genomic_DNA"/>
</dbReference>
<comment type="caution">
    <text evidence="1">The sequence shown here is derived from an EMBL/GenBank/DDBJ whole genome shotgun (WGS) entry which is preliminary data.</text>
</comment>
<name>A0A100VIE0_PAEAM</name>
<protein>
    <submittedName>
        <fullName evidence="1">Uncharacterized protein</fullName>
    </submittedName>
</protein>
<evidence type="ECO:0000313" key="2">
    <source>
        <dbReference type="Proteomes" id="UP000069697"/>
    </source>
</evidence>
<gene>
    <name evidence="1" type="ORF">PAHA3_0495</name>
</gene>
<reference evidence="2" key="2">
    <citation type="submission" date="2016-01" db="EMBL/GenBank/DDBJ databases">
        <title>Draft Genome Sequence of Paenibacillus amylolyticus Heshi-A3 that Was Isolated from Fermented Rice Bran with Aging Salted Mackerel, Which Was Named Heshiko as Traditional Fermented Seafood in Japan.</title>
        <authorList>
            <person name="Akuzawa S."/>
            <person name="Nakagawa J."/>
            <person name="Kanekatsu T."/>
            <person name="Kubota E."/>
            <person name="Ohtake R."/>
            <person name="Suzuki T."/>
            <person name="Kanesaki Y."/>
        </authorList>
    </citation>
    <scope>NUCLEOTIDE SEQUENCE [LARGE SCALE GENOMIC DNA]</scope>
    <source>
        <strain evidence="2">Heshi-A3</strain>
    </source>
</reference>
<organism evidence="1 2">
    <name type="scientific">Paenibacillus amylolyticus</name>
    <dbReference type="NCBI Taxonomy" id="1451"/>
    <lineage>
        <taxon>Bacteria</taxon>
        <taxon>Bacillati</taxon>
        <taxon>Bacillota</taxon>
        <taxon>Bacilli</taxon>
        <taxon>Bacillales</taxon>
        <taxon>Paenibacillaceae</taxon>
        <taxon>Paenibacillus</taxon>
    </lineage>
</organism>
<accession>A0A100VIE0</accession>
<sequence length="155" mass="18291">MSKEQYFKDLEEIIHDVIYIGTSDSELQKEIETNMWCISISEEMSNEVSLSDFRGLIMDVIAKRQNQVNHSNMQRGMIFYLWFDSMASQLRFNLISDSNKKLPFRCKTQNVSEPDEIIDLFLKSNVYGEITQDTNENDVDNEYVLKVYTQYLDKQ</sequence>
<dbReference type="AlphaFoldDB" id="A0A100VIE0"/>
<dbReference type="RefSeq" id="WP_062833312.1">
    <property type="nucleotide sequence ID" value="NZ_BCNV01000001.1"/>
</dbReference>
<proteinExistence type="predicted"/>
<reference evidence="1 2" key="1">
    <citation type="journal article" date="2016" name="Genome Announc.">
        <title>Draft Genome Sequence of Paenibacillus amylolyticus Heshi-A3, Isolated from Fermented Rice Bran in a Japanese Fermented Seafood Dish.</title>
        <authorList>
            <person name="Akuzawa S."/>
            <person name="Nagaoka J."/>
            <person name="Kanekatsu M."/>
            <person name="Kubota E."/>
            <person name="Ohtake R."/>
            <person name="Suzuki T."/>
            <person name="Kanesaki Y."/>
        </authorList>
    </citation>
    <scope>NUCLEOTIDE SEQUENCE [LARGE SCALE GENOMIC DNA]</scope>
    <source>
        <strain evidence="1 2">Heshi-A3</strain>
    </source>
</reference>
<evidence type="ECO:0000313" key="1">
    <source>
        <dbReference type="EMBL" id="GAS80425.1"/>
    </source>
</evidence>
<dbReference type="Proteomes" id="UP000069697">
    <property type="component" value="Unassembled WGS sequence"/>
</dbReference>